<protein>
    <submittedName>
        <fullName evidence="1">Uncharacterized protein</fullName>
    </submittedName>
</protein>
<proteinExistence type="predicted"/>
<dbReference type="AlphaFoldDB" id="A0AAV3YEY2"/>
<comment type="caution">
    <text evidence="1">The sequence shown here is derived from an EMBL/GenBank/DDBJ whole genome shotgun (WGS) entry which is preliminary data.</text>
</comment>
<name>A0AAV3YEY2_9GAST</name>
<evidence type="ECO:0000313" key="2">
    <source>
        <dbReference type="Proteomes" id="UP000735302"/>
    </source>
</evidence>
<accession>A0AAV3YEY2</accession>
<organism evidence="1 2">
    <name type="scientific">Plakobranchus ocellatus</name>
    <dbReference type="NCBI Taxonomy" id="259542"/>
    <lineage>
        <taxon>Eukaryota</taxon>
        <taxon>Metazoa</taxon>
        <taxon>Spiralia</taxon>
        <taxon>Lophotrochozoa</taxon>
        <taxon>Mollusca</taxon>
        <taxon>Gastropoda</taxon>
        <taxon>Heterobranchia</taxon>
        <taxon>Euthyneura</taxon>
        <taxon>Panpulmonata</taxon>
        <taxon>Sacoglossa</taxon>
        <taxon>Placobranchoidea</taxon>
        <taxon>Plakobranchidae</taxon>
        <taxon>Plakobranchus</taxon>
    </lineage>
</organism>
<gene>
    <name evidence="1" type="ORF">PoB_000804400</name>
</gene>
<keyword evidence="2" id="KW-1185">Reference proteome</keyword>
<sequence>MISGRFLFDFCQGIARLKMEIAWKNFLGKRKSEMSRKNLSLPGPLMVEKKTEIAELGLRLSVRQFVLISSLGIVEVTDLNVGLGYWRFWKIRTSRESHNVT</sequence>
<dbReference type="EMBL" id="BLXT01000945">
    <property type="protein sequence ID" value="GFN81538.1"/>
    <property type="molecule type" value="Genomic_DNA"/>
</dbReference>
<evidence type="ECO:0000313" key="1">
    <source>
        <dbReference type="EMBL" id="GFN81538.1"/>
    </source>
</evidence>
<dbReference type="Proteomes" id="UP000735302">
    <property type="component" value="Unassembled WGS sequence"/>
</dbReference>
<reference evidence="1 2" key="1">
    <citation type="journal article" date="2021" name="Elife">
        <title>Chloroplast acquisition without the gene transfer in kleptoplastic sea slugs, Plakobranchus ocellatus.</title>
        <authorList>
            <person name="Maeda T."/>
            <person name="Takahashi S."/>
            <person name="Yoshida T."/>
            <person name="Shimamura S."/>
            <person name="Takaki Y."/>
            <person name="Nagai Y."/>
            <person name="Toyoda A."/>
            <person name="Suzuki Y."/>
            <person name="Arimoto A."/>
            <person name="Ishii H."/>
            <person name="Satoh N."/>
            <person name="Nishiyama T."/>
            <person name="Hasebe M."/>
            <person name="Maruyama T."/>
            <person name="Minagawa J."/>
            <person name="Obokata J."/>
            <person name="Shigenobu S."/>
        </authorList>
    </citation>
    <scope>NUCLEOTIDE SEQUENCE [LARGE SCALE GENOMIC DNA]</scope>
</reference>